<reference evidence="1" key="1">
    <citation type="journal article" date="2023" name="G3 (Bethesda)">
        <title>A reference genome for the long-term kleptoplast-retaining sea slug Elysia crispata morphotype clarki.</title>
        <authorList>
            <person name="Eastman K.E."/>
            <person name="Pendleton A.L."/>
            <person name="Shaikh M.A."/>
            <person name="Suttiyut T."/>
            <person name="Ogas R."/>
            <person name="Tomko P."/>
            <person name="Gavelis G."/>
            <person name="Widhalm J.R."/>
            <person name="Wisecaver J.H."/>
        </authorList>
    </citation>
    <scope>NUCLEOTIDE SEQUENCE</scope>
    <source>
        <strain evidence="1">ECLA1</strain>
    </source>
</reference>
<gene>
    <name evidence="1" type="ORF">RRG08_028795</name>
</gene>
<accession>A0AAE0XSY2</accession>
<keyword evidence="2" id="KW-1185">Reference proteome</keyword>
<dbReference type="Proteomes" id="UP001283361">
    <property type="component" value="Unassembled WGS sequence"/>
</dbReference>
<dbReference type="AlphaFoldDB" id="A0AAE0XSY2"/>
<sequence>MKNSMGNVDQKPEVHACGDEMHLNGSLLMLHALWKNARAMSACCDTREMESTLRREKWCGGQGGQGHN</sequence>
<proteinExistence type="predicted"/>
<name>A0AAE0XSY2_9GAST</name>
<protein>
    <submittedName>
        <fullName evidence="1">Uncharacterized protein</fullName>
    </submittedName>
</protein>
<evidence type="ECO:0000313" key="1">
    <source>
        <dbReference type="EMBL" id="KAK3709760.1"/>
    </source>
</evidence>
<comment type="caution">
    <text evidence="1">The sequence shown here is derived from an EMBL/GenBank/DDBJ whole genome shotgun (WGS) entry which is preliminary data.</text>
</comment>
<dbReference type="EMBL" id="JAWDGP010007653">
    <property type="protein sequence ID" value="KAK3709760.1"/>
    <property type="molecule type" value="Genomic_DNA"/>
</dbReference>
<evidence type="ECO:0000313" key="2">
    <source>
        <dbReference type="Proteomes" id="UP001283361"/>
    </source>
</evidence>
<organism evidence="1 2">
    <name type="scientific">Elysia crispata</name>
    <name type="common">lettuce slug</name>
    <dbReference type="NCBI Taxonomy" id="231223"/>
    <lineage>
        <taxon>Eukaryota</taxon>
        <taxon>Metazoa</taxon>
        <taxon>Spiralia</taxon>
        <taxon>Lophotrochozoa</taxon>
        <taxon>Mollusca</taxon>
        <taxon>Gastropoda</taxon>
        <taxon>Heterobranchia</taxon>
        <taxon>Euthyneura</taxon>
        <taxon>Panpulmonata</taxon>
        <taxon>Sacoglossa</taxon>
        <taxon>Placobranchoidea</taxon>
        <taxon>Plakobranchidae</taxon>
        <taxon>Elysia</taxon>
    </lineage>
</organism>